<organism evidence="2 3">
    <name type="scientific">Polyplosphaeria fusca</name>
    <dbReference type="NCBI Taxonomy" id="682080"/>
    <lineage>
        <taxon>Eukaryota</taxon>
        <taxon>Fungi</taxon>
        <taxon>Dikarya</taxon>
        <taxon>Ascomycota</taxon>
        <taxon>Pezizomycotina</taxon>
        <taxon>Dothideomycetes</taxon>
        <taxon>Pleosporomycetidae</taxon>
        <taxon>Pleosporales</taxon>
        <taxon>Tetraplosphaeriaceae</taxon>
        <taxon>Polyplosphaeria</taxon>
    </lineage>
</organism>
<proteinExistence type="predicted"/>
<dbReference type="EMBL" id="ML996134">
    <property type="protein sequence ID" value="KAF2735592.1"/>
    <property type="molecule type" value="Genomic_DNA"/>
</dbReference>
<name>A0A9P4R2G8_9PLEO</name>
<feature type="region of interest" description="Disordered" evidence="1">
    <location>
        <begin position="98"/>
        <end position="138"/>
    </location>
</feature>
<dbReference type="AlphaFoldDB" id="A0A9P4R2G8"/>
<comment type="caution">
    <text evidence="2">The sequence shown here is derived from an EMBL/GenBank/DDBJ whole genome shotgun (WGS) entry which is preliminary data.</text>
</comment>
<evidence type="ECO:0000313" key="3">
    <source>
        <dbReference type="Proteomes" id="UP000799444"/>
    </source>
</evidence>
<accession>A0A9P4R2G8</accession>
<feature type="region of interest" description="Disordered" evidence="1">
    <location>
        <begin position="1"/>
        <end position="60"/>
    </location>
</feature>
<dbReference type="Proteomes" id="UP000799444">
    <property type="component" value="Unassembled WGS sequence"/>
</dbReference>
<feature type="compositionally biased region" description="Basic residues" evidence="1">
    <location>
        <begin position="98"/>
        <end position="110"/>
    </location>
</feature>
<keyword evidence="3" id="KW-1185">Reference proteome</keyword>
<gene>
    <name evidence="2" type="ORF">EJ04DRAFT_576070</name>
</gene>
<evidence type="ECO:0000256" key="1">
    <source>
        <dbReference type="SAM" id="MobiDB-lite"/>
    </source>
</evidence>
<reference evidence="2" key="1">
    <citation type="journal article" date="2020" name="Stud. Mycol.">
        <title>101 Dothideomycetes genomes: a test case for predicting lifestyles and emergence of pathogens.</title>
        <authorList>
            <person name="Haridas S."/>
            <person name="Albert R."/>
            <person name="Binder M."/>
            <person name="Bloem J."/>
            <person name="Labutti K."/>
            <person name="Salamov A."/>
            <person name="Andreopoulos B."/>
            <person name="Baker S."/>
            <person name="Barry K."/>
            <person name="Bills G."/>
            <person name="Bluhm B."/>
            <person name="Cannon C."/>
            <person name="Castanera R."/>
            <person name="Culley D."/>
            <person name="Daum C."/>
            <person name="Ezra D."/>
            <person name="Gonzalez J."/>
            <person name="Henrissat B."/>
            <person name="Kuo A."/>
            <person name="Liang C."/>
            <person name="Lipzen A."/>
            <person name="Lutzoni F."/>
            <person name="Magnuson J."/>
            <person name="Mondo S."/>
            <person name="Nolan M."/>
            <person name="Ohm R."/>
            <person name="Pangilinan J."/>
            <person name="Park H.-J."/>
            <person name="Ramirez L."/>
            <person name="Alfaro M."/>
            <person name="Sun H."/>
            <person name="Tritt A."/>
            <person name="Yoshinaga Y."/>
            <person name="Zwiers L.-H."/>
            <person name="Turgeon B."/>
            <person name="Goodwin S."/>
            <person name="Spatafora J."/>
            <person name="Crous P."/>
            <person name="Grigoriev I."/>
        </authorList>
    </citation>
    <scope>NUCLEOTIDE SEQUENCE</scope>
    <source>
        <strain evidence="2">CBS 125425</strain>
    </source>
</reference>
<evidence type="ECO:0000313" key="2">
    <source>
        <dbReference type="EMBL" id="KAF2735592.1"/>
    </source>
</evidence>
<feature type="compositionally biased region" description="Basic and acidic residues" evidence="1">
    <location>
        <begin position="111"/>
        <end position="138"/>
    </location>
</feature>
<sequence length="138" mass="15583">MGDSASGGVSQPSSSDGDGDYFHGAASQPDTSARGRSDESMADDEASSKDRDASPMWVTKSTMTTYTWDTGRILVLEHPLDSWDIYKLLLTDHCQRLRAKRRKVRAARRRAREDEMTKRGEQEEDKRSGERVAESRRE</sequence>
<protein>
    <submittedName>
        <fullName evidence="2">Uncharacterized protein</fullName>
    </submittedName>
</protein>
<feature type="compositionally biased region" description="Low complexity" evidence="1">
    <location>
        <begin position="1"/>
        <end position="16"/>
    </location>
</feature>